<evidence type="ECO:0008006" key="3">
    <source>
        <dbReference type="Google" id="ProtNLM"/>
    </source>
</evidence>
<protein>
    <recommendedName>
        <fullName evidence="3">tRNA methyltransferase</fullName>
    </recommendedName>
</protein>
<dbReference type="Pfam" id="PF11116">
    <property type="entry name" value="DUF2624"/>
    <property type="match status" value="1"/>
</dbReference>
<comment type="caution">
    <text evidence="1">The sequence shown here is derived from an EMBL/GenBank/DDBJ whole genome shotgun (WGS) entry which is preliminary data.</text>
</comment>
<accession>A0A1E7DMR5</accession>
<dbReference type="RefSeq" id="WP_069938949.1">
    <property type="nucleotide sequence ID" value="NZ_MAMP01000022.1"/>
</dbReference>
<dbReference type="AlphaFoldDB" id="A0A1E7DMR5"/>
<dbReference type="EMBL" id="MAMP01000022">
    <property type="protein sequence ID" value="OES44349.1"/>
    <property type="molecule type" value="Genomic_DNA"/>
</dbReference>
<dbReference type="InterPro" id="IPR020277">
    <property type="entry name" value="DUF2624"/>
</dbReference>
<organism evidence="1 2">
    <name type="scientific">Domibacillus iocasae</name>
    <dbReference type="NCBI Taxonomy" id="1714016"/>
    <lineage>
        <taxon>Bacteria</taxon>
        <taxon>Bacillati</taxon>
        <taxon>Bacillota</taxon>
        <taxon>Bacilli</taxon>
        <taxon>Bacillales</taxon>
        <taxon>Bacillaceae</taxon>
        <taxon>Domibacillus</taxon>
    </lineage>
</organism>
<dbReference type="OrthoDB" id="2969575at2"/>
<dbReference type="STRING" id="1714016.BA724_08680"/>
<evidence type="ECO:0000313" key="2">
    <source>
        <dbReference type="Proteomes" id="UP000095658"/>
    </source>
</evidence>
<evidence type="ECO:0000313" key="1">
    <source>
        <dbReference type="EMBL" id="OES44349.1"/>
    </source>
</evidence>
<dbReference type="Proteomes" id="UP000095658">
    <property type="component" value="Unassembled WGS sequence"/>
</dbReference>
<keyword evidence="2" id="KW-1185">Reference proteome</keyword>
<gene>
    <name evidence="1" type="ORF">BA724_08680</name>
</gene>
<reference evidence="1 2" key="1">
    <citation type="submission" date="2016-06" db="EMBL/GenBank/DDBJ databases">
        <title>Domibacillus iocasae genome sequencing.</title>
        <authorList>
            <person name="Verma A."/>
            <person name="Pal Y."/>
            <person name="Ojha A.K."/>
            <person name="Krishnamurthi S."/>
        </authorList>
    </citation>
    <scope>NUCLEOTIDE SEQUENCE [LARGE SCALE GENOMIC DNA]</scope>
    <source>
        <strain evidence="1 2">DSM 29979</strain>
    </source>
</reference>
<sequence>MQPLHQIVNQRVQSITKAELMEQAKKFKVALTEKQADQFIEWLANHKVDLFSEEKRTELFQAAEAILGKREAAALEMMLRPYMHFLKL</sequence>
<name>A0A1E7DMR5_9BACI</name>
<proteinExistence type="predicted"/>